<evidence type="ECO:0000313" key="4">
    <source>
        <dbReference type="Proteomes" id="UP000672009"/>
    </source>
</evidence>
<proteinExistence type="predicted"/>
<evidence type="ECO:0000259" key="2">
    <source>
        <dbReference type="PROSITE" id="PS51084"/>
    </source>
</evidence>
<dbReference type="PROSITE" id="PS51084">
    <property type="entry name" value="HIT_2"/>
    <property type="match status" value="1"/>
</dbReference>
<evidence type="ECO:0000313" key="3">
    <source>
        <dbReference type="EMBL" id="QTR53574.1"/>
    </source>
</evidence>
<reference evidence="3" key="1">
    <citation type="submission" date="2021-04" db="EMBL/GenBank/DDBJ databases">
        <title>Genomics, taxonomy and metabolism of representatives of sulfur bacteria of the genus Thiothrix: Thiothrix fructosivorans QT, Thiothrix unzii A1T and three new species, Thiothrix subterranea sp. nov., Thiothrix litoralis sp. nov. and 'Candidatus Thiothrix anitrata' sp. nov.</title>
        <authorList>
            <person name="Ravin N.V."/>
            <person name="Smolyakov D."/>
            <person name="Rudenko T.S."/>
            <person name="Mardanov A.V."/>
            <person name="Beletsky A.V."/>
            <person name="Markov N.D."/>
            <person name="Fomenkov A.I."/>
            <person name="Roberts R.J."/>
            <person name="Karnachuk O.V."/>
            <person name="Novikov A."/>
            <person name="Grabovich M.Y."/>
        </authorList>
    </citation>
    <scope>NUCLEOTIDE SEQUENCE</scope>
    <source>
        <strain evidence="3">A1</strain>
    </source>
</reference>
<dbReference type="InterPro" id="IPR019808">
    <property type="entry name" value="Histidine_triad_CS"/>
</dbReference>
<dbReference type="KEGG" id="tun:J9260_00330"/>
<gene>
    <name evidence="3" type="ORF">J9260_00330</name>
</gene>
<dbReference type="RefSeq" id="WP_210219090.1">
    <property type="nucleotide sequence ID" value="NZ_CP072793.1"/>
</dbReference>
<sequence length="130" mass="14605">MTTEQSCPFCQLAAADIVAENAFHVVIRDRFPVSLGHSLIIPKRHVASLFELTPEEFNALHELLHITKQQLDTQYQPAGYNVGVNVGEAAGQTVFHLHVHVIPRYTGDQADPRGGVRWIFPEKADYWSAR</sequence>
<evidence type="ECO:0000256" key="1">
    <source>
        <dbReference type="PROSITE-ProRule" id="PRU00464"/>
    </source>
</evidence>
<keyword evidence="4" id="KW-1185">Reference proteome</keyword>
<feature type="domain" description="HIT" evidence="2">
    <location>
        <begin position="5"/>
        <end position="111"/>
    </location>
</feature>
<protein>
    <submittedName>
        <fullName evidence="3">HIT family protein</fullName>
    </submittedName>
</protein>
<dbReference type="InterPro" id="IPR052908">
    <property type="entry name" value="AP-4-A_phosphorylase"/>
</dbReference>
<accession>A0A975F9R8</accession>
<dbReference type="Proteomes" id="UP000672009">
    <property type="component" value="Chromosome"/>
</dbReference>
<dbReference type="InterPro" id="IPR036265">
    <property type="entry name" value="HIT-like_sf"/>
</dbReference>
<name>A0A975F9R8_9GAMM</name>
<dbReference type="PANTHER" id="PTHR42997">
    <property type="entry name" value="HIT FAMILY HYDROLASE"/>
    <property type="match status" value="1"/>
</dbReference>
<dbReference type="GO" id="GO:0003824">
    <property type="term" value="F:catalytic activity"/>
    <property type="evidence" value="ECO:0007669"/>
    <property type="project" value="InterPro"/>
</dbReference>
<organism evidence="3 4">
    <name type="scientific">Thiothrix unzii</name>
    <dbReference type="NCBI Taxonomy" id="111769"/>
    <lineage>
        <taxon>Bacteria</taxon>
        <taxon>Pseudomonadati</taxon>
        <taxon>Pseudomonadota</taxon>
        <taxon>Gammaproteobacteria</taxon>
        <taxon>Thiotrichales</taxon>
        <taxon>Thiotrichaceae</taxon>
        <taxon>Thiothrix</taxon>
    </lineage>
</organism>
<dbReference type="AlphaFoldDB" id="A0A975F9R8"/>
<dbReference type="Pfam" id="PF01230">
    <property type="entry name" value="HIT"/>
    <property type="match status" value="1"/>
</dbReference>
<dbReference type="Gene3D" id="3.30.428.10">
    <property type="entry name" value="HIT-like"/>
    <property type="match status" value="1"/>
</dbReference>
<feature type="short sequence motif" description="Histidine triad motif" evidence="1">
    <location>
        <begin position="96"/>
        <end position="100"/>
    </location>
</feature>
<dbReference type="EMBL" id="CP072793">
    <property type="protein sequence ID" value="QTR53574.1"/>
    <property type="molecule type" value="Genomic_DNA"/>
</dbReference>
<dbReference type="SUPFAM" id="SSF54197">
    <property type="entry name" value="HIT-like"/>
    <property type="match status" value="1"/>
</dbReference>
<dbReference type="PROSITE" id="PS00892">
    <property type="entry name" value="HIT_1"/>
    <property type="match status" value="1"/>
</dbReference>
<dbReference type="PANTHER" id="PTHR42997:SF1">
    <property type="entry name" value="AP-4-A PHOSPHORYLASE"/>
    <property type="match status" value="1"/>
</dbReference>
<dbReference type="InterPro" id="IPR011146">
    <property type="entry name" value="HIT-like"/>
</dbReference>